<dbReference type="Proteomes" id="UP000016960">
    <property type="component" value="Unassembled WGS sequence"/>
</dbReference>
<dbReference type="STRING" id="582515.KR51_00030950"/>
<keyword evidence="3" id="KW-1185">Reference proteome</keyword>
<feature type="domain" description="Coenzyme Q-binding protein COQ10 START" evidence="1">
    <location>
        <begin position="48"/>
        <end position="174"/>
    </location>
</feature>
<evidence type="ECO:0000313" key="3">
    <source>
        <dbReference type="Proteomes" id="UP000016960"/>
    </source>
</evidence>
<name>U5DH11_9CHRO</name>
<dbReference type="InParanoid" id="U5DH11"/>
<protein>
    <submittedName>
        <fullName evidence="2">Oligoketide cyclase/lipid transport protein</fullName>
    </submittedName>
</protein>
<evidence type="ECO:0000259" key="1">
    <source>
        <dbReference type="Pfam" id="PF03364"/>
    </source>
</evidence>
<dbReference type="CDD" id="cd08866">
    <property type="entry name" value="SRPBCC_11"/>
    <property type="match status" value="1"/>
</dbReference>
<comment type="caution">
    <text evidence="2">The sequence shown here is derived from an EMBL/GenBank/DDBJ whole genome shotgun (WGS) entry which is preliminary data.</text>
</comment>
<dbReference type="AlphaFoldDB" id="U5DH11"/>
<dbReference type="InterPro" id="IPR023393">
    <property type="entry name" value="START-like_dom_sf"/>
</dbReference>
<dbReference type="EMBL" id="ASSJ01000076">
    <property type="protein sequence ID" value="ERN40547.1"/>
    <property type="molecule type" value="Genomic_DNA"/>
</dbReference>
<dbReference type="PATRIC" id="fig|582515.4.peg.3481"/>
<dbReference type="PANTHER" id="PTHR34060">
    <property type="entry name" value="POLYKETIDE CYCLASE / DEHYDRASE AND LIPID TRANSPORT PROTEIN"/>
    <property type="match status" value="1"/>
</dbReference>
<reference evidence="2 3" key="1">
    <citation type="submission" date="2013-05" db="EMBL/GenBank/DDBJ databases">
        <title>Draft genome sequence of Rubidibacter lacunae KORDI 51-2.</title>
        <authorList>
            <person name="Choi D.H."/>
            <person name="Noh J.H."/>
            <person name="Kwon K.-K."/>
            <person name="Lee J.-H."/>
            <person name="Ryu J.-Y."/>
        </authorList>
    </citation>
    <scope>NUCLEOTIDE SEQUENCE [LARGE SCALE GENOMIC DNA]</scope>
    <source>
        <strain evidence="2 3">KORDI 51-2</strain>
    </source>
</reference>
<evidence type="ECO:0000313" key="2">
    <source>
        <dbReference type="EMBL" id="ERN40547.1"/>
    </source>
</evidence>
<dbReference type="SUPFAM" id="SSF55961">
    <property type="entry name" value="Bet v1-like"/>
    <property type="match status" value="1"/>
</dbReference>
<organism evidence="2 3">
    <name type="scientific">Rubidibacter lacunae KORDI 51-2</name>
    <dbReference type="NCBI Taxonomy" id="582515"/>
    <lineage>
        <taxon>Bacteria</taxon>
        <taxon>Bacillati</taxon>
        <taxon>Cyanobacteriota</taxon>
        <taxon>Cyanophyceae</taxon>
        <taxon>Oscillatoriophycideae</taxon>
        <taxon>Chroococcales</taxon>
        <taxon>Aphanothecaceae</taxon>
        <taxon>Rubidibacter</taxon>
    </lineage>
</organism>
<sequence>MNEEDLLPTSLDGSELLEPEPTVEAADAVEITTEARERERCLTARIAIARPLEPIWQVLTNYEALPEFIPSLEASRRLAHPHGGVRVEQIGFQQLLRVNFRARVVLDLDEIYPEQIHFRMVEGDFRRFEGYWSLAPTTDPTAGEVTTLTYNLTVLPPRTMPVGLIAQRLRRDLTVNLLAIRQRVTGT</sequence>
<gene>
    <name evidence="2" type="ORF">KR51_00030950</name>
</gene>
<dbReference type="InterPro" id="IPR005031">
    <property type="entry name" value="COQ10_START"/>
</dbReference>
<accession>U5DH11</accession>
<dbReference type="Gene3D" id="3.30.530.20">
    <property type="match status" value="1"/>
</dbReference>
<dbReference type="PANTHER" id="PTHR34060:SF1">
    <property type="entry name" value="POLYKETIDE CYCLASE _ DEHYDRASE AND LIPID TRANSPORT PROTEIN"/>
    <property type="match status" value="1"/>
</dbReference>
<dbReference type="RefSeq" id="WP_022608693.1">
    <property type="nucleotide sequence ID" value="NZ_ASSJ01000076.1"/>
</dbReference>
<dbReference type="eggNOG" id="COG2867">
    <property type="taxonomic scope" value="Bacteria"/>
</dbReference>
<proteinExistence type="predicted"/>
<dbReference type="Pfam" id="PF03364">
    <property type="entry name" value="Polyketide_cyc"/>
    <property type="match status" value="1"/>
</dbReference>